<keyword evidence="2" id="KW-1185">Reference proteome</keyword>
<dbReference type="Proteomes" id="UP001597173">
    <property type="component" value="Unassembled WGS sequence"/>
</dbReference>
<organism evidence="1 2">
    <name type="scientific">Mycoplana ramosa</name>
    <name type="common">Mycoplana bullata</name>
    <dbReference type="NCBI Taxonomy" id="40837"/>
    <lineage>
        <taxon>Bacteria</taxon>
        <taxon>Pseudomonadati</taxon>
        <taxon>Pseudomonadota</taxon>
        <taxon>Alphaproteobacteria</taxon>
        <taxon>Hyphomicrobiales</taxon>
        <taxon>Rhizobiaceae</taxon>
        <taxon>Mycoplana</taxon>
    </lineage>
</organism>
<evidence type="ECO:0000313" key="1">
    <source>
        <dbReference type="EMBL" id="MFD1326747.1"/>
    </source>
</evidence>
<sequence>MIEFVILKLDQPEATVLEFVRVNVSLDLTKATYASWARQFSLAEIEKLSGNAFRMKDPTTGQGYTIAVMHMTDKVKNAPEAAQRHIRDWLNHPLRVVIRKEIERSSG</sequence>
<comment type="caution">
    <text evidence="1">The sequence shown here is derived from an EMBL/GenBank/DDBJ whole genome shotgun (WGS) entry which is preliminary data.</text>
</comment>
<gene>
    <name evidence="1" type="ORF">ACFQ33_02380</name>
</gene>
<proteinExistence type="predicted"/>
<evidence type="ECO:0000313" key="2">
    <source>
        <dbReference type="Proteomes" id="UP001597173"/>
    </source>
</evidence>
<protein>
    <submittedName>
        <fullName evidence="1">Uncharacterized protein</fullName>
    </submittedName>
</protein>
<name>A0ABW3YTD2_MYCRA</name>
<accession>A0ABW3YTD2</accession>
<dbReference type="EMBL" id="JBHTNF010000001">
    <property type="protein sequence ID" value="MFD1326747.1"/>
    <property type="molecule type" value="Genomic_DNA"/>
</dbReference>
<dbReference type="RefSeq" id="WP_374838358.1">
    <property type="nucleotide sequence ID" value="NZ_JBHEEW010000006.1"/>
</dbReference>
<reference evidence="2" key="1">
    <citation type="journal article" date="2019" name="Int. J. Syst. Evol. Microbiol.">
        <title>The Global Catalogue of Microorganisms (GCM) 10K type strain sequencing project: providing services to taxonomists for standard genome sequencing and annotation.</title>
        <authorList>
            <consortium name="The Broad Institute Genomics Platform"/>
            <consortium name="The Broad Institute Genome Sequencing Center for Infectious Disease"/>
            <person name="Wu L."/>
            <person name="Ma J."/>
        </authorList>
    </citation>
    <scope>NUCLEOTIDE SEQUENCE [LARGE SCALE GENOMIC DNA]</scope>
    <source>
        <strain evidence="2">CCUG 55609</strain>
    </source>
</reference>